<feature type="region of interest" description="Disordered" evidence="12">
    <location>
        <begin position="93"/>
        <end position="114"/>
    </location>
</feature>
<keyword evidence="6" id="KW-0732">Signal</keyword>
<reference evidence="13" key="1">
    <citation type="submission" date="2022-08" db="EMBL/GenBank/DDBJ databases">
        <title>Genome sequencing of akame (Lates japonicus).</title>
        <authorList>
            <person name="Hashiguchi Y."/>
            <person name="Takahashi H."/>
        </authorList>
    </citation>
    <scope>NUCLEOTIDE SEQUENCE</scope>
    <source>
        <strain evidence="13">Kochi</strain>
    </source>
</reference>
<comment type="caution">
    <text evidence="13">The sequence shown here is derived from an EMBL/GenBank/DDBJ whole genome shotgun (WGS) entry which is preliminary data.</text>
</comment>
<evidence type="ECO:0000256" key="5">
    <source>
        <dbReference type="ARBA" id="ARBA00022702"/>
    </source>
</evidence>
<comment type="subcellular location">
    <subcellularLocation>
        <location evidence="1">Secreted</location>
    </subcellularLocation>
</comment>
<keyword evidence="5" id="KW-0372">Hormone</keyword>
<sequence>MNCPTVPPTGSGIQLEPELAAKMRLALHTFICCCVFTTVLPLVKGATGERNSSLKKRFKVWLQSRTKRDLGNSLVTANEECPDVVSVANVGPQQGEDAKTVSPPSSFGLNIRPRRSTSSKQSGCVLVTCIYQDLFHRLHTISNNQKEATAPKEKIGVNGYGRRRRRSFLEVTQLALQTGRQRRSIEAASKECLAAEIEDSS</sequence>
<evidence type="ECO:0000256" key="3">
    <source>
        <dbReference type="ARBA" id="ARBA00022525"/>
    </source>
</evidence>
<feature type="disulfide bond" evidence="11">
    <location>
        <begin position="124"/>
        <end position="129"/>
    </location>
</feature>
<dbReference type="InterPro" id="IPR051665">
    <property type="entry name" value="Adrenomedullin-reg_peptide"/>
</dbReference>
<organism evidence="13 14">
    <name type="scientific">Lates japonicus</name>
    <name type="common">Japanese lates</name>
    <dbReference type="NCBI Taxonomy" id="270547"/>
    <lineage>
        <taxon>Eukaryota</taxon>
        <taxon>Metazoa</taxon>
        <taxon>Chordata</taxon>
        <taxon>Craniata</taxon>
        <taxon>Vertebrata</taxon>
        <taxon>Euteleostomi</taxon>
        <taxon>Actinopterygii</taxon>
        <taxon>Neopterygii</taxon>
        <taxon>Teleostei</taxon>
        <taxon>Neoteleostei</taxon>
        <taxon>Acanthomorphata</taxon>
        <taxon>Carangaria</taxon>
        <taxon>Carangaria incertae sedis</taxon>
        <taxon>Centropomidae</taxon>
        <taxon>Lates</taxon>
    </lineage>
</organism>
<proteinExistence type="inferred from homology"/>
<dbReference type="InterPro" id="IPR001710">
    <property type="entry name" value="Pro-ADM"/>
</dbReference>
<dbReference type="PANTHER" id="PTHR23414:SF3">
    <property type="entry name" value="PRO-ADRENOMEDULLIN"/>
    <property type="match status" value="1"/>
</dbReference>
<accession>A0AAD3RAD9</accession>
<protein>
    <recommendedName>
        <fullName evidence="9">Pro-adrenomedullin</fullName>
    </recommendedName>
</protein>
<evidence type="ECO:0000313" key="13">
    <source>
        <dbReference type="EMBL" id="GLD61592.1"/>
    </source>
</evidence>
<dbReference type="GO" id="GO:0010460">
    <property type="term" value="P:positive regulation of heart rate"/>
    <property type="evidence" value="ECO:0007669"/>
    <property type="project" value="TreeGrafter"/>
</dbReference>
<evidence type="ECO:0000256" key="4">
    <source>
        <dbReference type="ARBA" id="ARBA00022685"/>
    </source>
</evidence>
<gene>
    <name evidence="13" type="ORF">AKAME5_001338500</name>
</gene>
<dbReference type="PANTHER" id="PTHR23414">
    <property type="entry name" value="ADRENOMEDULLIN, ADM"/>
    <property type="match status" value="1"/>
</dbReference>
<dbReference type="GO" id="GO:0005615">
    <property type="term" value="C:extracellular space"/>
    <property type="evidence" value="ECO:0007669"/>
    <property type="project" value="TreeGrafter"/>
</dbReference>
<dbReference type="GO" id="GO:0031700">
    <property type="term" value="F:adrenomedullin receptor binding"/>
    <property type="evidence" value="ECO:0007669"/>
    <property type="project" value="TreeGrafter"/>
</dbReference>
<keyword evidence="8 11" id="KW-1015">Disulfide bond</keyword>
<dbReference type="AlphaFoldDB" id="A0AAD3RAD9"/>
<dbReference type="EMBL" id="BRZM01000047">
    <property type="protein sequence ID" value="GLD61592.1"/>
    <property type="molecule type" value="Genomic_DNA"/>
</dbReference>
<keyword evidence="7" id="KW-0027">Amidation</keyword>
<comment type="function">
    <text evidence="10">ADM function is mediated by the CALCRL-RAMP2 and CALCRL-RAMP3 receptor complexes with ADM showing the highest potency for the CALCRL-RAMP2 complex.</text>
</comment>
<name>A0AAD3RAD9_LATJO</name>
<evidence type="ECO:0000256" key="2">
    <source>
        <dbReference type="ARBA" id="ARBA00010575"/>
    </source>
</evidence>
<evidence type="ECO:0000313" key="14">
    <source>
        <dbReference type="Proteomes" id="UP001279410"/>
    </source>
</evidence>
<dbReference type="GO" id="GO:0005179">
    <property type="term" value="F:hormone activity"/>
    <property type="evidence" value="ECO:0007669"/>
    <property type="project" value="UniProtKB-KW"/>
</dbReference>
<evidence type="ECO:0000256" key="9">
    <source>
        <dbReference type="ARBA" id="ARBA00023472"/>
    </source>
</evidence>
<evidence type="ECO:0000256" key="7">
    <source>
        <dbReference type="ARBA" id="ARBA00022815"/>
    </source>
</evidence>
<evidence type="ECO:0000256" key="8">
    <source>
        <dbReference type="ARBA" id="ARBA00023157"/>
    </source>
</evidence>
<keyword evidence="14" id="KW-1185">Reference proteome</keyword>
<dbReference type="Proteomes" id="UP001279410">
    <property type="component" value="Unassembled WGS sequence"/>
</dbReference>
<dbReference type="PRINTS" id="PR00801">
    <property type="entry name" value="ADRENOMEDULN"/>
</dbReference>
<dbReference type="GO" id="GO:0003073">
    <property type="term" value="P:regulation of systemic arterial blood pressure"/>
    <property type="evidence" value="ECO:0007669"/>
    <property type="project" value="TreeGrafter"/>
</dbReference>
<comment type="similarity">
    <text evidence="2">Belongs to the adrenomedullin family.</text>
</comment>
<evidence type="ECO:0000256" key="10">
    <source>
        <dbReference type="ARBA" id="ARBA00049577"/>
    </source>
</evidence>
<keyword evidence="4" id="KW-0165">Cleavage on pair of basic residues</keyword>
<evidence type="ECO:0000256" key="1">
    <source>
        <dbReference type="ARBA" id="ARBA00004613"/>
    </source>
</evidence>
<keyword evidence="3" id="KW-0964">Secreted</keyword>
<evidence type="ECO:0000256" key="11">
    <source>
        <dbReference type="PIRSR" id="PIRSR621116-50"/>
    </source>
</evidence>
<dbReference type="GO" id="GO:0007189">
    <property type="term" value="P:adenylate cyclase-activating G protein-coupled receptor signaling pathway"/>
    <property type="evidence" value="ECO:0007669"/>
    <property type="project" value="TreeGrafter"/>
</dbReference>
<evidence type="ECO:0000256" key="6">
    <source>
        <dbReference type="ARBA" id="ARBA00022729"/>
    </source>
</evidence>
<dbReference type="InterPro" id="IPR021116">
    <property type="entry name" value="Calcitonin/adrenomedullin"/>
</dbReference>
<dbReference type="Pfam" id="PF00214">
    <property type="entry name" value="Calc_CGRP_IAPP"/>
    <property type="match status" value="1"/>
</dbReference>
<dbReference type="GO" id="GO:1990410">
    <property type="term" value="P:adrenomedullin receptor signaling pathway"/>
    <property type="evidence" value="ECO:0007669"/>
    <property type="project" value="TreeGrafter"/>
</dbReference>
<evidence type="ECO:0000256" key="12">
    <source>
        <dbReference type="SAM" id="MobiDB-lite"/>
    </source>
</evidence>